<dbReference type="Proteomes" id="UP001346149">
    <property type="component" value="Unassembled WGS sequence"/>
</dbReference>
<evidence type="ECO:0000313" key="3">
    <source>
        <dbReference type="Proteomes" id="UP001346149"/>
    </source>
</evidence>
<dbReference type="AlphaFoldDB" id="A0AAN7QZ82"/>
<sequence>MQNEGAYSESHRQISVGYSARILDLEVQIRDGRNPPTLLSLTAGQDSCCIFRVPPSLVDINRKAYQPHIVSIGPFYHGGRQFLMIQQHKLRFLGDLLARNRRVSISNLFMTISAMEESIRRSYSETLKFNSPELIEMMVLDLLAVANLLLMLCLVSNFLSLNQFRCFIIELFFRAAKKAPFDPSDPLFNVQWVLPCLLRDLLRIENQIPYSVLQALFSLCDANANGTSLAGLALMSFNYMFQRPTRVLEKYYDREGKHLLDLFRQTFVLASQFSSEVPSVSPPCWCQV</sequence>
<keyword evidence="1" id="KW-0472">Membrane</keyword>
<evidence type="ECO:0000313" key="2">
    <source>
        <dbReference type="EMBL" id="KAK4785389.1"/>
    </source>
</evidence>
<proteinExistence type="predicted"/>
<keyword evidence="1" id="KW-0812">Transmembrane</keyword>
<dbReference type="PANTHER" id="PTHR31170">
    <property type="entry name" value="BNAC04G53230D PROTEIN"/>
    <property type="match status" value="1"/>
</dbReference>
<accession>A0AAN7QZ82</accession>
<feature type="transmembrane region" description="Helical" evidence="1">
    <location>
        <begin position="138"/>
        <end position="159"/>
    </location>
</feature>
<dbReference type="PANTHER" id="PTHR31170:SF21">
    <property type="match status" value="1"/>
</dbReference>
<dbReference type="EMBL" id="JAXQNO010000013">
    <property type="protein sequence ID" value="KAK4785389.1"/>
    <property type="molecule type" value="Genomic_DNA"/>
</dbReference>
<comment type="caution">
    <text evidence="2">The sequence shown here is derived from an EMBL/GenBank/DDBJ whole genome shotgun (WGS) entry which is preliminary data.</text>
</comment>
<keyword evidence="1" id="KW-1133">Transmembrane helix</keyword>
<organism evidence="2 3">
    <name type="scientific">Trapa natans</name>
    <name type="common">Water chestnut</name>
    <dbReference type="NCBI Taxonomy" id="22666"/>
    <lineage>
        <taxon>Eukaryota</taxon>
        <taxon>Viridiplantae</taxon>
        <taxon>Streptophyta</taxon>
        <taxon>Embryophyta</taxon>
        <taxon>Tracheophyta</taxon>
        <taxon>Spermatophyta</taxon>
        <taxon>Magnoliopsida</taxon>
        <taxon>eudicotyledons</taxon>
        <taxon>Gunneridae</taxon>
        <taxon>Pentapetalae</taxon>
        <taxon>rosids</taxon>
        <taxon>malvids</taxon>
        <taxon>Myrtales</taxon>
        <taxon>Lythraceae</taxon>
        <taxon>Trapa</taxon>
    </lineage>
</organism>
<gene>
    <name evidence="2" type="ORF">SAY86_002078</name>
</gene>
<name>A0AAN7QZ82_TRANT</name>
<protein>
    <submittedName>
        <fullName evidence="2">Uncharacterized protein</fullName>
    </submittedName>
</protein>
<keyword evidence="3" id="KW-1185">Reference proteome</keyword>
<dbReference type="InterPro" id="IPR004158">
    <property type="entry name" value="DUF247_pln"/>
</dbReference>
<evidence type="ECO:0000256" key="1">
    <source>
        <dbReference type="SAM" id="Phobius"/>
    </source>
</evidence>
<reference evidence="2 3" key="1">
    <citation type="journal article" date="2023" name="Hortic Res">
        <title>Pangenome of water caltrop reveals structural variations and asymmetric subgenome divergence after allopolyploidization.</title>
        <authorList>
            <person name="Zhang X."/>
            <person name="Chen Y."/>
            <person name="Wang L."/>
            <person name="Yuan Y."/>
            <person name="Fang M."/>
            <person name="Shi L."/>
            <person name="Lu R."/>
            <person name="Comes H.P."/>
            <person name="Ma Y."/>
            <person name="Chen Y."/>
            <person name="Huang G."/>
            <person name="Zhou Y."/>
            <person name="Zheng Z."/>
            <person name="Qiu Y."/>
        </authorList>
    </citation>
    <scope>NUCLEOTIDE SEQUENCE [LARGE SCALE GENOMIC DNA]</scope>
    <source>
        <strain evidence="2">F231</strain>
    </source>
</reference>
<dbReference type="Pfam" id="PF03140">
    <property type="entry name" value="DUF247"/>
    <property type="match status" value="1"/>
</dbReference>